<keyword evidence="2" id="KW-0964">Secreted</keyword>
<dbReference type="PANTHER" id="PTHR22803">
    <property type="entry name" value="MANNOSE, PHOSPHOLIPASE, LECTIN RECEPTOR RELATED"/>
    <property type="match status" value="1"/>
</dbReference>
<dbReference type="PROSITE" id="PS50041">
    <property type="entry name" value="C_TYPE_LECTIN_2"/>
    <property type="match status" value="1"/>
</dbReference>
<dbReference type="Pfam" id="PF00059">
    <property type="entry name" value="Lectin_C"/>
    <property type="match status" value="1"/>
</dbReference>
<comment type="subcellular location">
    <subcellularLocation>
        <location evidence="1">Secreted</location>
        <location evidence="1">Extracellular space</location>
        <location evidence="1">Extracellular matrix</location>
    </subcellularLocation>
</comment>
<evidence type="ECO:0000256" key="5">
    <source>
        <dbReference type="ARBA" id="ARBA00023157"/>
    </source>
</evidence>
<evidence type="ECO:0000313" key="8">
    <source>
        <dbReference type="Ensembl" id="ENSAOWP00000006942.1"/>
    </source>
</evidence>
<dbReference type="AlphaFoldDB" id="A0A8B9PA11"/>
<dbReference type="InterPro" id="IPR001304">
    <property type="entry name" value="C-type_lectin-like"/>
</dbReference>
<evidence type="ECO:0000256" key="4">
    <source>
        <dbReference type="ARBA" id="ARBA00022734"/>
    </source>
</evidence>
<dbReference type="Proteomes" id="UP000694424">
    <property type="component" value="Unplaced"/>
</dbReference>
<evidence type="ECO:0000256" key="1">
    <source>
        <dbReference type="ARBA" id="ARBA00004498"/>
    </source>
</evidence>
<dbReference type="Ensembl" id="ENSAOWT00000007849.1">
    <property type="protein sequence ID" value="ENSAOWP00000006942.1"/>
    <property type="gene ID" value="ENSAOWG00000004782.1"/>
</dbReference>
<keyword evidence="3" id="KW-0272">Extracellular matrix</keyword>
<reference evidence="8" key="2">
    <citation type="submission" date="2025-09" db="UniProtKB">
        <authorList>
            <consortium name="Ensembl"/>
        </authorList>
    </citation>
    <scope>IDENTIFICATION</scope>
</reference>
<accession>A0A8B9PA11</accession>
<protein>
    <recommendedName>
        <fullName evidence="7">C-type lectin domain-containing protein</fullName>
    </recommendedName>
</protein>
<feature type="chain" id="PRO_5034697312" description="C-type lectin domain-containing protein" evidence="6">
    <location>
        <begin position="24"/>
        <end position="201"/>
    </location>
</feature>
<evidence type="ECO:0000259" key="7">
    <source>
        <dbReference type="PROSITE" id="PS50041"/>
    </source>
</evidence>
<keyword evidence="5" id="KW-1015">Disulfide bond</keyword>
<sequence length="201" mass="23143">MDWRSYWGLCLLGGLLLAPSLQGECPPRRRQPRVSAGTGQPCRCPLASQRPLRCPPAGEERAGCAKGWFPFDGRCYGFFPQELSWRRAEGFCQRLGTRTHLASIHSEEEHQAIISMLASSQPYSDSEEEEADDEVWIGLHRPLGRRNWEWSDGTKMDYGSWYREVFSRRRACAALEDTTDFATWDIELCSDRKPFICEYRI</sequence>
<evidence type="ECO:0000313" key="9">
    <source>
        <dbReference type="Proteomes" id="UP000694424"/>
    </source>
</evidence>
<dbReference type="SUPFAM" id="SSF56436">
    <property type="entry name" value="C-type lectin-like"/>
    <property type="match status" value="1"/>
</dbReference>
<keyword evidence="6" id="KW-0732">Signal</keyword>
<dbReference type="InterPro" id="IPR016187">
    <property type="entry name" value="CTDL_fold"/>
</dbReference>
<keyword evidence="4" id="KW-0430">Lectin</keyword>
<evidence type="ECO:0000256" key="2">
    <source>
        <dbReference type="ARBA" id="ARBA00022525"/>
    </source>
</evidence>
<proteinExistence type="predicted"/>
<dbReference type="CDD" id="cd03594">
    <property type="entry name" value="CLECT_REG-1_like"/>
    <property type="match status" value="1"/>
</dbReference>
<dbReference type="Gene3D" id="3.10.100.10">
    <property type="entry name" value="Mannose-Binding Protein A, subunit A"/>
    <property type="match status" value="1"/>
</dbReference>
<dbReference type="InterPro" id="IPR050111">
    <property type="entry name" value="C-type_lectin/snaclec_domain"/>
</dbReference>
<dbReference type="SMART" id="SM00034">
    <property type="entry name" value="CLECT"/>
    <property type="match status" value="1"/>
</dbReference>
<feature type="signal peptide" evidence="6">
    <location>
        <begin position="1"/>
        <end position="23"/>
    </location>
</feature>
<feature type="domain" description="C-type lectin" evidence="7">
    <location>
        <begin position="71"/>
        <end position="198"/>
    </location>
</feature>
<evidence type="ECO:0000256" key="3">
    <source>
        <dbReference type="ARBA" id="ARBA00022530"/>
    </source>
</evidence>
<dbReference type="InterPro" id="IPR016186">
    <property type="entry name" value="C-type_lectin-like/link_sf"/>
</dbReference>
<reference evidence="8" key="1">
    <citation type="submission" date="2025-08" db="UniProtKB">
        <authorList>
            <consortium name="Ensembl"/>
        </authorList>
    </citation>
    <scope>IDENTIFICATION</scope>
</reference>
<name>A0A8B9PA11_APTOW</name>
<organism evidence="8 9">
    <name type="scientific">Apteryx owenii</name>
    <name type="common">Little spotted kiwi</name>
    <dbReference type="NCBI Taxonomy" id="8824"/>
    <lineage>
        <taxon>Eukaryota</taxon>
        <taxon>Metazoa</taxon>
        <taxon>Chordata</taxon>
        <taxon>Craniata</taxon>
        <taxon>Vertebrata</taxon>
        <taxon>Euteleostomi</taxon>
        <taxon>Archelosauria</taxon>
        <taxon>Archosauria</taxon>
        <taxon>Dinosauria</taxon>
        <taxon>Saurischia</taxon>
        <taxon>Theropoda</taxon>
        <taxon>Coelurosauria</taxon>
        <taxon>Aves</taxon>
        <taxon>Palaeognathae</taxon>
        <taxon>Apterygiformes</taxon>
        <taxon>Apterygidae</taxon>
        <taxon>Apteryx</taxon>
    </lineage>
</organism>
<dbReference type="FunFam" id="3.10.100.10:FF:000087">
    <property type="entry name" value="Snaclec rhodocetin subunit delta"/>
    <property type="match status" value="1"/>
</dbReference>
<dbReference type="GO" id="GO:0030246">
    <property type="term" value="F:carbohydrate binding"/>
    <property type="evidence" value="ECO:0007669"/>
    <property type="project" value="UniProtKB-KW"/>
</dbReference>
<evidence type="ECO:0000256" key="6">
    <source>
        <dbReference type="SAM" id="SignalP"/>
    </source>
</evidence>
<keyword evidence="9" id="KW-1185">Reference proteome</keyword>